<dbReference type="GO" id="GO:0070072">
    <property type="term" value="P:vacuolar proton-transporting V-type ATPase complex assembly"/>
    <property type="evidence" value="ECO:0007669"/>
    <property type="project" value="InterPro"/>
</dbReference>
<keyword evidence="7" id="KW-0175">Coiled coil</keyword>
<dbReference type="InterPro" id="IPR013057">
    <property type="entry name" value="AA_transpt_TM"/>
</dbReference>
<dbReference type="WBParaSite" id="scf7180000424130.g12384">
    <property type="protein sequence ID" value="scf7180000424130.g12384"/>
    <property type="gene ID" value="scf7180000424130.g12384"/>
</dbReference>
<evidence type="ECO:0000256" key="3">
    <source>
        <dbReference type="ARBA" id="ARBA00022824"/>
    </source>
</evidence>
<feature type="transmembrane region" description="Helical" evidence="9">
    <location>
        <begin position="1080"/>
        <end position="1103"/>
    </location>
</feature>
<feature type="domain" description="Amino acid transporter transmembrane" evidence="10">
    <location>
        <begin position="51"/>
        <end position="378"/>
    </location>
</feature>
<dbReference type="Proteomes" id="UP000887560">
    <property type="component" value="Unplaced"/>
</dbReference>
<dbReference type="GO" id="GO:0005774">
    <property type="term" value="C:vacuolar membrane"/>
    <property type="evidence" value="ECO:0007669"/>
    <property type="project" value="TreeGrafter"/>
</dbReference>
<feature type="transmembrane region" description="Helical" evidence="9">
    <location>
        <begin position="224"/>
        <end position="250"/>
    </location>
</feature>
<protein>
    <submittedName>
        <fullName evidence="12">Amino acid transporter transmembrane domain-containing protein</fullName>
    </submittedName>
</protein>
<keyword evidence="5 9" id="KW-0472">Membrane</keyword>
<dbReference type="GO" id="GO:0015179">
    <property type="term" value="F:L-amino acid transmembrane transporter activity"/>
    <property type="evidence" value="ECO:0007669"/>
    <property type="project" value="TreeGrafter"/>
</dbReference>
<evidence type="ECO:0000256" key="9">
    <source>
        <dbReference type="SAM" id="Phobius"/>
    </source>
</evidence>
<feature type="transmembrane region" description="Helical" evidence="9">
    <location>
        <begin position="50"/>
        <end position="70"/>
    </location>
</feature>
<keyword evidence="4 9" id="KW-1133">Transmembrane helix</keyword>
<sequence length="1116" mass="126723">MQESDLYQQQQPTNNVIVNNGVGEQTSNSTDSSGELRSLVIRSECRQGDVSFILTVVIAGFNWFGNHILVRSSQHLAKKTGVPSLDYGHFAKRVCDKSDIPFLRRMCSVAILFIAENLIHLLGWLLGSSTTIMATIATIFIMATNMFTEMRVISLFAMISSVFFLLGAGVIMHFTLQQPSHWSELPASTNFADTIIFIGMSMYAFEGQTMILPIENKLDNPDDFLDNFGVLPTTMCLCTLFMTAIGFFGYNAFGDKVAETITINVPHTGLYSVVNVFLCVQSILGHSIAMYVVFDMFYKGFRRKFSIRFPTVSDFVIDKGFRFFWVFITYLMAVLIPRLAVLIPLVGVTSGTLCALVYPPFFQIITFWEDWKSYFSKIMNRTANSGIRYFSPKVEKQQRISSRKLTINIDLLTSLVKELDFCIDKAVERYFRDILEKIKILLEKQCDGQIPSMVLSGHCIDWASFIRLLNELIPNINIIKAKSSDICKIFDEIKADKLILFLEHDGSDYLFFKEFVEKIKEMRVSTYLIFLTPISFSSVYEKMPRRVAIHLRLSNAAFHPFDAFLRILFEETLPLCFLHSNGVLIKAPTQRLFEMDNRSLNSVRKSLLLALCFYSTLNRKPPTKKELITIQTQMKIYSSLLGWFSIIFCVNGGKTALHCKLQNNSEFFKILLDKLKLSSKNWTKDNWKGKLQSLLLILQQLGAELERERVNCKQLINSLENSNKLNEEVENNAPDSEIVNSTKNDGNPRLSRSRFPIRKSLNTSTFLLQREKDLKRLRNPLSDTLYNELLNYLNTLFLDRCVQQKWKFIAEYNSIDADNCFSASLSPALSAEIDYQLGEISKYEFEKVGQKQQQQLDICLVYGILVQHGIDKSAIQLTKLFDNFYEFAPEIDGMELNARFMAAIAQNMSTHSQSNGESISIVDGDEALKSQGDVDVTEDKLVSISSVSSSADDRSVGNSTDEDVQDNADLEEREELLATGDELQETDVELIDSGNEVSLLDEKHEAARGRAISRLIGFNYFHLPRDKAVLYGGLVAAALVYVILGLFAWIAYKDEQQTAITDDKTKNVERYFGMQSRDSMLYSAIAAVLMVHVVLGLWIHAAWDEGKESAEFEKED</sequence>
<keyword evidence="11" id="KW-1185">Reference proteome</keyword>
<evidence type="ECO:0000256" key="2">
    <source>
        <dbReference type="ARBA" id="ARBA00022692"/>
    </source>
</evidence>
<evidence type="ECO:0000313" key="12">
    <source>
        <dbReference type="WBParaSite" id="scf7180000424130.g12384"/>
    </source>
</evidence>
<evidence type="ECO:0000259" key="10">
    <source>
        <dbReference type="Pfam" id="PF01490"/>
    </source>
</evidence>
<dbReference type="Pfam" id="PF09446">
    <property type="entry name" value="VMA21"/>
    <property type="match status" value="1"/>
</dbReference>
<feature type="region of interest" description="Disordered" evidence="8">
    <location>
        <begin position="948"/>
        <end position="969"/>
    </location>
</feature>
<reference evidence="12" key="1">
    <citation type="submission" date="2022-11" db="UniProtKB">
        <authorList>
            <consortium name="WormBaseParasite"/>
        </authorList>
    </citation>
    <scope>IDENTIFICATION</scope>
</reference>
<dbReference type="InterPro" id="IPR019013">
    <property type="entry name" value="Vma21"/>
</dbReference>
<keyword evidence="3" id="KW-0256">Endoplasmic reticulum</keyword>
<feature type="transmembrane region" description="Helical" evidence="9">
    <location>
        <begin position="1028"/>
        <end position="1052"/>
    </location>
</feature>
<keyword evidence="6" id="KW-0968">Cytoplasmic vesicle</keyword>
<evidence type="ECO:0000256" key="8">
    <source>
        <dbReference type="SAM" id="MobiDB-lite"/>
    </source>
</evidence>
<proteinExistence type="predicted"/>
<evidence type="ECO:0000256" key="4">
    <source>
        <dbReference type="ARBA" id="ARBA00022989"/>
    </source>
</evidence>
<name>A0A915PC84_9BILA</name>
<feature type="compositionally biased region" description="Acidic residues" evidence="8">
    <location>
        <begin position="960"/>
        <end position="969"/>
    </location>
</feature>
<feature type="coiled-coil region" evidence="7">
    <location>
        <begin position="698"/>
        <end position="732"/>
    </location>
</feature>
<comment type="subcellular location">
    <subcellularLocation>
        <location evidence="1">Membrane</location>
        <topology evidence="1">Multi-pass membrane protein</topology>
    </subcellularLocation>
</comment>
<dbReference type="PANTHER" id="PTHR22950">
    <property type="entry name" value="AMINO ACID TRANSPORTER"/>
    <property type="match status" value="1"/>
</dbReference>
<dbReference type="GO" id="GO:0031410">
    <property type="term" value="C:cytoplasmic vesicle"/>
    <property type="evidence" value="ECO:0007669"/>
    <property type="project" value="UniProtKB-KW"/>
</dbReference>
<evidence type="ECO:0000256" key="6">
    <source>
        <dbReference type="ARBA" id="ARBA00023329"/>
    </source>
</evidence>
<keyword evidence="2 9" id="KW-0812">Transmembrane</keyword>
<feature type="transmembrane region" description="Helical" evidence="9">
    <location>
        <begin position="125"/>
        <end position="143"/>
    </location>
</feature>
<evidence type="ECO:0000313" key="11">
    <source>
        <dbReference type="Proteomes" id="UP000887560"/>
    </source>
</evidence>
<dbReference type="PANTHER" id="PTHR22950:SF343">
    <property type="entry name" value="AMINO ACID TRANSPORTER SKAT-1-RELATED"/>
    <property type="match status" value="1"/>
</dbReference>
<accession>A0A915PC84</accession>
<feature type="transmembrane region" description="Helical" evidence="9">
    <location>
        <begin position="323"/>
        <end position="346"/>
    </location>
</feature>
<feature type="transmembrane region" description="Helical" evidence="9">
    <location>
        <begin position="155"/>
        <end position="174"/>
    </location>
</feature>
<evidence type="ECO:0000256" key="1">
    <source>
        <dbReference type="ARBA" id="ARBA00004141"/>
    </source>
</evidence>
<dbReference type="Pfam" id="PF01490">
    <property type="entry name" value="Aa_trans"/>
    <property type="match status" value="1"/>
</dbReference>
<dbReference type="AlphaFoldDB" id="A0A915PC84"/>
<organism evidence="11 12">
    <name type="scientific">Meloidogyne floridensis</name>
    <dbReference type="NCBI Taxonomy" id="298350"/>
    <lineage>
        <taxon>Eukaryota</taxon>
        <taxon>Metazoa</taxon>
        <taxon>Ecdysozoa</taxon>
        <taxon>Nematoda</taxon>
        <taxon>Chromadorea</taxon>
        <taxon>Rhabditida</taxon>
        <taxon>Tylenchina</taxon>
        <taxon>Tylenchomorpha</taxon>
        <taxon>Tylenchoidea</taxon>
        <taxon>Meloidogynidae</taxon>
        <taxon>Meloidogyninae</taxon>
        <taxon>Meloidogyne</taxon>
    </lineage>
</organism>
<evidence type="ECO:0000256" key="7">
    <source>
        <dbReference type="SAM" id="Coils"/>
    </source>
</evidence>
<feature type="transmembrane region" description="Helical" evidence="9">
    <location>
        <begin position="270"/>
        <end position="294"/>
    </location>
</feature>
<evidence type="ECO:0000256" key="5">
    <source>
        <dbReference type="ARBA" id="ARBA00023136"/>
    </source>
</evidence>